<evidence type="ECO:0000313" key="1">
    <source>
        <dbReference type="EMBL" id="JAR93241.1"/>
    </source>
</evidence>
<reference evidence="1" key="1">
    <citation type="journal article" date="2018" name="PLoS Negl. Trop. Dis.">
        <title>Sialome diversity of ticks revealed by RNAseq of single tick salivary glands.</title>
        <authorList>
            <person name="Perner J."/>
            <person name="Kropackova S."/>
            <person name="Kopacek P."/>
            <person name="Ribeiro J.M."/>
        </authorList>
    </citation>
    <scope>NUCLEOTIDE SEQUENCE</scope>
    <source>
        <strain evidence="1">Siblings of single egg batch collected in Ceske Budejovice</strain>
        <tissue evidence="1">Salivary glands</tissue>
    </source>
</reference>
<name>A0A147BR89_IXORI</name>
<dbReference type="AlphaFoldDB" id="A0A147BR89"/>
<protein>
    <submittedName>
        <fullName evidence="1">Uncharacterized protein</fullName>
    </submittedName>
</protein>
<dbReference type="PROSITE" id="PS51257">
    <property type="entry name" value="PROKAR_LIPOPROTEIN"/>
    <property type="match status" value="1"/>
</dbReference>
<dbReference type="EMBL" id="GEGO01002163">
    <property type="protein sequence ID" value="JAR93241.1"/>
    <property type="molecule type" value="Transcribed_RNA"/>
</dbReference>
<proteinExistence type="predicted"/>
<organism evidence="1">
    <name type="scientific">Ixodes ricinus</name>
    <name type="common">Common tick</name>
    <name type="synonym">Acarus ricinus</name>
    <dbReference type="NCBI Taxonomy" id="34613"/>
    <lineage>
        <taxon>Eukaryota</taxon>
        <taxon>Metazoa</taxon>
        <taxon>Ecdysozoa</taxon>
        <taxon>Arthropoda</taxon>
        <taxon>Chelicerata</taxon>
        <taxon>Arachnida</taxon>
        <taxon>Acari</taxon>
        <taxon>Parasitiformes</taxon>
        <taxon>Ixodida</taxon>
        <taxon>Ixodoidea</taxon>
        <taxon>Ixodidae</taxon>
        <taxon>Ixodinae</taxon>
        <taxon>Ixodes</taxon>
    </lineage>
</organism>
<sequence>MPLRGSASFCTYISLVSGMSCNLLRQGWCPSLNCQPLCVPIKKDQTCLCVARVTYSRRRHEKARASARLRRPLVLSNRRKLSHYQGYCVHKQDFGGCSIFVVAPHIVGKRFPS</sequence>
<accession>A0A147BR89</accession>